<keyword evidence="1 4" id="KW-0853">WD repeat</keyword>
<dbReference type="HAMAP" id="MF_03037">
    <property type="entry name" value="ciao1"/>
    <property type="match status" value="1"/>
</dbReference>
<evidence type="ECO:0000256" key="1">
    <source>
        <dbReference type="ARBA" id="ARBA00022574"/>
    </source>
</evidence>
<feature type="repeat" description="WD" evidence="4">
    <location>
        <begin position="298"/>
        <end position="340"/>
    </location>
</feature>
<dbReference type="PANTHER" id="PTHR19920">
    <property type="entry name" value="WD40 PROTEIN CIAO1"/>
    <property type="match status" value="1"/>
</dbReference>
<dbReference type="InterPro" id="IPR036322">
    <property type="entry name" value="WD40_repeat_dom_sf"/>
</dbReference>
<feature type="repeat" description="WD" evidence="4">
    <location>
        <begin position="194"/>
        <end position="226"/>
    </location>
</feature>
<dbReference type="Gene3D" id="2.130.10.10">
    <property type="entry name" value="YVTN repeat-like/Quinoprotein amine dehydrogenase"/>
    <property type="match status" value="2"/>
</dbReference>
<evidence type="ECO:0000256" key="2">
    <source>
        <dbReference type="ARBA" id="ARBA00022737"/>
    </source>
</evidence>
<dbReference type="InterPro" id="IPR015943">
    <property type="entry name" value="WD40/YVTN_repeat-like_dom_sf"/>
</dbReference>
<evidence type="ECO:0000313" key="6">
    <source>
        <dbReference type="Proteomes" id="UP001489004"/>
    </source>
</evidence>
<dbReference type="Pfam" id="PF00400">
    <property type="entry name" value="WD40"/>
    <property type="match status" value="7"/>
</dbReference>
<dbReference type="EMBL" id="JALJOR010000013">
    <property type="protein sequence ID" value="KAK9807054.1"/>
    <property type="molecule type" value="Genomic_DNA"/>
</dbReference>
<dbReference type="AlphaFoldDB" id="A0AAW1PBF3"/>
<keyword evidence="6" id="KW-1185">Reference proteome</keyword>
<feature type="repeat" description="WD" evidence="4">
    <location>
        <begin position="57"/>
        <end position="89"/>
    </location>
</feature>
<feature type="repeat" description="WD" evidence="4">
    <location>
        <begin position="101"/>
        <end position="133"/>
    </location>
</feature>
<dbReference type="PRINTS" id="PR00320">
    <property type="entry name" value="GPROTEINBRPT"/>
</dbReference>
<dbReference type="InterPro" id="IPR028608">
    <property type="entry name" value="CIAO1/Cia1"/>
</dbReference>
<dbReference type="GO" id="GO:0016226">
    <property type="term" value="P:iron-sulfur cluster assembly"/>
    <property type="evidence" value="ECO:0007669"/>
    <property type="project" value="UniProtKB-UniRule"/>
</dbReference>
<dbReference type="SUPFAM" id="SSF50978">
    <property type="entry name" value="WD40 repeat-like"/>
    <property type="match status" value="1"/>
</dbReference>
<dbReference type="FunFam" id="2.130.10.10:FF:000136">
    <property type="entry name" value="Probable cytosolic iron-sulfur protein assembly protein CIAO1"/>
    <property type="match status" value="1"/>
</dbReference>
<dbReference type="PANTHER" id="PTHR19920:SF0">
    <property type="entry name" value="CYTOSOLIC IRON-SULFUR PROTEIN ASSEMBLY PROTEIN CIAO1-RELATED"/>
    <property type="match status" value="1"/>
</dbReference>
<comment type="caution">
    <text evidence="5">The sequence shown here is derived from an EMBL/GenBank/DDBJ whole genome shotgun (WGS) entry which is preliminary data.</text>
</comment>
<dbReference type="Proteomes" id="UP001489004">
    <property type="component" value="Unassembled WGS sequence"/>
</dbReference>
<gene>
    <name evidence="5" type="ORF">WJX72_012149</name>
</gene>
<dbReference type="InterPro" id="IPR020472">
    <property type="entry name" value="WD40_PAC1"/>
</dbReference>
<evidence type="ECO:0000256" key="4">
    <source>
        <dbReference type="PROSITE-ProRule" id="PRU00221"/>
    </source>
</evidence>
<accession>A0AAW1PBF3</accession>
<dbReference type="GO" id="GO:0097361">
    <property type="term" value="C:cytosolic [4Fe-4S] assembly targeting complex"/>
    <property type="evidence" value="ECO:0007669"/>
    <property type="project" value="InterPro"/>
</dbReference>
<name>A0AAW1PBF3_9CHLO</name>
<comment type="function">
    <text evidence="3">Essential component of the cytosolic iron-sulfur (Fe/S) protein assembly machinery. Required for the maturation of extramitochondrial Fe/S proteins.</text>
</comment>
<dbReference type="InterPro" id="IPR001680">
    <property type="entry name" value="WD40_rpt"/>
</dbReference>
<reference evidence="5 6" key="1">
    <citation type="journal article" date="2024" name="Nat. Commun.">
        <title>Phylogenomics reveals the evolutionary origins of lichenization in chlorophyte algae.</title>
        <authorList>
            <person name="Puginier C."/>
            <person name="Libourel C."/>
            <person name="Otte J."/>
            <person name="Skaloud P."/>
            <person name="Haon M."/>
            <person name="Grisel S."/>
            <person name="Petersen M."/>
            <person name="Berrin J.G."/>
            <person name="Delaux P.M."/>
            <person name="Dal Grande F."/>
            <person name="Keller J."/>
        </authorList>
    </citation>
    <scope>NUCLEOTIDE SEQUENCE [LARGE SCALE GENOMIC DNA]</scope>
    <source>
        <strain evidence="5 6">SAG 2043</strain>
    </source>
</reference>
<organism evidence="5 6">
    <name type="scientific">[Myrmecia] bisecta</name>
    <dbReference type="NCBI Taxonomy" id="41462"/>
    <lineage>
        <taxon>Eukaryota</taxon>
        <taxon>Viridiplantae</taxon>
        <taxon>Chlorophyta</taxon>
        <taxon>core chlorophytes</taxon>
        <taxon>Trebouxiophyceae</taxon>
        <taxon>Trebouxiales</taxon>
        <taxon>Trebouxiaceae</taxon>
        <taxon>Myrmecia</taxon>
    </lineage>
</organism>
<comment type="similarity">
    <text evidence="3">Belongs to the WD repeat CIA1 family.</text>
</comment>
<evidence type="ECO:0000313" key="5">
    <source>
        <dbReference type="EMBL" id="KAK9807054.1"/>
    </source>
</evidence>
<protein>
    <recommendedName>
        <fullName evidence="3">Probable cytosolic iron-sulfur protein assembly protein CIAO1 homolog</fullName>
    </recommendedName>
</protein>
<dbReference type="CDD" id="cd00200">
    <property type="entry name" value="WD40"/>
    <property type="match status" value="1"/>
</dbReference>
<proteinExistence type="inferred from homology"/>
<keyword evidence="2" id="KW-0677">Repeat</keyword>
<sequence>MGTLEELQTLEGHSDRVWSVRWSPSGDMLASCSGDKTVRIWTRQRSSGRWACCAFLEESHHRTVRSCSWSPDGRYLATGSFDATTAIWERQDGVWEQVATLEGHENEVKGVAWSPSGSLLATCSRDKTVWLWESLPMNEYECVDVKHGHSQDVKMVAWHPKGEVLASCSYDDTIKLWVDSDDEWICVQTLAGPGIGHTSTVWAVAFEVSGARMVSCSDDLTLRVWSCNFDDVGEPNWKLQSVISGYHTRTIFSVDWSPQGAIATGSADNAIRIFTETGTSPDTGVPGQPTFSLAASKESAHLSDVNGVHWHPKLPGLLASAGDEGVIKLWQFTPAELLSLHA</sequence>
<feature type="repeat" description="WD" evidence="4">
    <location>
        <begin position="10"/>
        <end position="41"/>
    </location>
</feature>
<dbReference type="SMART" id="SM00320">
    <property type="entry name" value="WD40"/>
    <property type="match status" value="7"/>
</dbReference>
<dbReference type="PROSITE" id="PS50294">
    <property type="entry name" value="WD_REPEATS_REGION"/>
    <property type="match status" value="5"/>
</dbReference>
<dbReference type="PROSITE" id="PS50082">
    <property type="entry name" value="WD_REPEATS_2"/>
    <property type="match status" value="6"/>
</dbReference>
<evidence type="ECO:0000256" key="3">
    <source>
        <dbReference type="HAMAP-Rule" id="MF_03037"/>
    </source>
</evidence>
<feature type="repeat" description="WD" evidence="4">
    <location>
        <begin position="146"/>
        <end position="177"/>
    </location>
</feature>